<evidence type="ECO:0000313" key="1">
    <source>
        <dbReference type="EMBL" id="TDX82002.1"/>
    </source>
</evidence>
<gene>
    <name evidence="1" type="ORF">B0I22_3447</name>
</gene>
<dbReference type="Proteomes" id="UP000295313">
    <property type="component" value="Unassembled WGS sequence"/>
</dbReference>
<dbReference type="OrthoDB" id="355934at2"/>
<comment type="caution">
    <text evidence="1">The sequence shown here is derived from an EMBL/GenBank/DDBJ whole genome shotgun (WGS) entry which is preliminary data.</text>
</comment>
<dbReference type="AlphaFoldDB" id="A0A4R8ICS4"/>
<name>A0A4R8ICS4_9FLAO</name>
<sequence>MNEIYEIDNLQELRSFLEGKSNPDKLRENLFSEFLQYADYKNVSDWNKAVKICESLAIIGWGNYEPLEALRGMYFNGNPMTFFLNKFGECRFVDAIWSKRATGYTMEQGRTSYHFSPNQIDNKQTILSEYETKEIIQDLKIESQRNWTPKNPIWFERGISNCYENSKEFIDSVDNELEPLLKEKMRPEKYGNIINRIIINHSHSFYDNAHCKTNYIISESDKKLTNQKAWEELHKMYPKKEIEENGYYLRNRFVYGPFRKDTGKVNIDIHFEKRFSELSYQEQKEQFTEYVVTAINTLIDKLKKKKFDYNFDLMFEDFNKLINEWKNKNYR</sequence>
<dbReference type="EMBL" id="SOEO01000011">
    <property type="protein sequence ID" value="TDX82002.1"/>
    <property type="molecule type" value="Genomic_DNA"/>
</dbReference>
<dbReference type="RefSeq" id="WP_133946626.1">
    <property type="nucleotide sequence ID" value="NZ_SOEO01000011.1"/>
</dbReference>
<accession>A0A4R8ICS4</accession>
<keyword evidence="2" id="KW-1185">Reference proteome</keyword>
<protein>
    <submittedName>
        <fullName evidence="1">Uncharacterized protein</fullName>
    </submittedName>
</protein>
<organism evidence="1 2">
    <name type="scientific">Epilithonimonas xixisoli</name>
    <dbReference type="NCBI Taxonomy" id="1476462"/>
    <lineage>
        <taxon>Bacteria</taxon>
        <taxon>Pseudomonadati</taxon>
        <taxon>Bacteroidota</taxon>
        <taxon>Flavobacteriia</taxon>
        <taxon>Flavobacteriales</taxon>
        <taxon>Weeksellaceae</taxon>
        <taxon>Chryseobacterium group</taxon>
        <taxon>Epilithonimonas</taxon>
    </lineage>
</organism>
<proteinExistence type="predicted"/>
<reference evidence="1 2" key="1">
    <citation type="submission" date="2019-03" db="EMBL/GenBank/DDBJ databases">
        <title>Genomic Encyclopedia of Type Strains, Phase III (KMG-III): the genomes of soil and plant-associated and newly described type strains.</title>
        <authorList>
            <person name="Whitman W."/>
        </authorList>
    </citation>
    <scope>NUCLEOTIDE SEQUENCE [LARGE SCALE GENOMIC DNA]</scope>
    <source>
        <strain evidence="1 2">CGMCC 1.12802</strain>
    </source>
</reference>
<evidence type="ECO:0000313" key="2">
    <source>
        <dbReference type="Proteomes" id="UP000295313"/>
    </source>
</evidence>